<reference evidence="1" key="1">
    <citation type="submission" date="2019-08" db="EMBL/GenBank/DDBJ databases">
        <authorList>
            <person name="Kucharzyk K."/>
            <person name="Murdoch R.W."/>
            <person name="Higgins S."/>
            <person name="Loffler F."/>
        </authorList>
    </citation>
    <scope>NUCLEOTIDE SEQUENCE</scope>
</reference>
<evidence type="ECO:0000313" key="1">
    <source>
        <dbReference type="EMBL" id="MPM51908.1"/>
    </source>
</evidence>
<dbReference type="EMBL" id="VSSQ01013626">
    <property type="protein sequence ID" value="MPM51908.1"/>
    <property type="molecule type" value="Genomic_DNA"/>
</dbReference>
<proteinExistence type="predicted"/>
<comment type="caution">
    <text evidence="1">The sequence shown here is derived from an EMBL/GenBank/DDBJ whole genome shotgun (WGS) entry which is preliminary data.</text>
</comment>
<sequence length="169" mass="20352">MAFNLIKKYNQLLELGSFNECQRKDSLRQIFKRDFEECNQIIFNQKPVTPTPVDGVIKMDTLFTHLITVMVDKVTRKREYDSHRAIRLHWVKYHLNNSKNENMLLFSVKEPEGYRTYFYDNDEKYVVVLEPLRTKDEYYLLTAYHLTGSDAKRDKIMAKYKKRRLNEVL</sequence>
<dbReference type="AlphaFoldDB" id="A0A645AGT5"/>
<organism evidence="1">
    <name type="scientific">bioreactor metagenome</name>
    <dbReference type="NCBI Taxonomy" id="1076179"/>
    <lineage>
        <taxon>unclassified sequences</taxon>
        <taxon>metagenomes</taxon>
        <taxon>ecological metagenomes</taxon>
    </lineage>
</organism>
<protein>
    <recommendedName>
        <fullName evidence="2">Phage-Barnase-EndoU-ColicinE5/D-RelE like nuclease 2 domain-containing protein</fullName>
    </recommendedName>
</protein>
<evidence type="ECO:0008006" key="2">
    <source>
        <dbReference type="Google" id="ProtNLM"/>
    </source>
</evidence>
<name>A0A645AGT5_9ZZZZ</name>
<accession>A0A645AGT5</accession>
<gene>
    <name evidence="1" type="ORF">SDC9_98660</name>
</gene>